<comment type="caution">
    <text evidence="1">The sequence shown here is derived from an EMBL/GenBank/DDBJ whole genome shotgun (WGS) entry which is preliminary data.</text>
</comment>
<dbReference type="EMBL" id="JAENGY010000318">
    <property type="protein sequence ID" value="KAG6966004.1"/>
    <property type="molecule type" value="Genomic_DNA"/>
</dbReference>
<protein>
    <submittedName>
        <fullName evidence="1">Uncharacterized protein</fullName>
    </submittedName>
</protein>
<proteinExistence type="predicted"/>
<evidence type="ECO:0000313" key="2">
    <source>
        <dbReference type="Proteomes" id="UP000709295"/>
    </source>
</evidence>
<reference evidence="1" key="1">
    <citation type="submission" date="2021-01" db="EMBL/GenBank/DDBJ databases">
        <title>Phytophthora aleatoria, a newly-described species from Pinus radiata is distinct from Phytophthora cactorum isolates based on comparative genomics.</title>
        <authorList>
            <person name="Mcdougal R."/>
            <person name="Panda P."/>
            <person name="Williams N."/>
            <person name="Studholme D.J."/>
        </authorList>
    </citation>
    <scope>NUCLEOTIDE SEQUENCE</scope>
    <source>
        <strain evidence="1">NZFS 4037</strain>
    </source>
</reference>
<name>A0A8J5M742_9STRA</name>
<sequence length="210" mass="23204">MRRASNAFGIHHSHMEWGGHFAHVKNDQGCDRPRDPRPSRVYHATYLKATLSPRHHVFETPIFQEALVKTSDGCSESRIRQTAIPPHISVLCELKSLKGSLVEALTKIDATRADIVKDIMAELERRAIGAGTVTHEGLHGAIKTCLKDAGVGDIVEKQPAMPAVSVDTTTDESGQQLCHCWGAKIPANTCRFWYSRLPLPSCMGTLDVWQ</sequence>
<organism evidence="1 2">
    <name type="scientific">Phytophthora aleatoria</name>
    <dbReference type="NCBI Taxonomy" id="2496075"/>
    <lineage>
        <taxon>Eukaryota</taxon>
        <taxon>Sar</taxon>
        <taxon>Stramenopiles</taxon>
        <taxon>Oomycota</taxon>
        <taxon>Peronosporomycetes</taxon>
        <taxon>Peronosporales</taxon>
        <taxon>Peronosporaceae</taxon>
        <taxon>Phytophthora</taxon>
    </lineage>
</organism>
<accession>A0A8J5M742</accession>
<keyword evidence="2" id="KW-1185">Reference proteome</keyword>
<dbReference type="Proteomes" id="UP000709295">
    <property type="component" value="Unassembled WGS sequence"/>
</dbReference>
<dbReference type="AlphaFoldDB" id="A0A8J5M742"/>
<evidence type="ECO:0000313" key="1">
    <source>
        <dbReference type="EMBL" id="KAG6966004.1"/>
    </source>
</evidence>
<gene>
    <name evidence="1" type="ORF">JG688_00006967</name>
</gene>